<dbReference type="AlphaFoldDB" id="A0A6I3L292"/>
<keyword evidence="3" id="KW-1185">Reference proteome</keyword>
<evidence type="ECO:0000256" key="1">
    <source>
        <dbReference type="SAM" id="MobiDB-lite"/>
    </source>
</evidence>
<dbReference type="InterPro" id="IPR036188">
    <property type="entry name" value="FAD/NAD-bd_sf"/>
</dbReference>
<dbReference type="Pfam" id="PF13450">
    <property type="entry name" value="NAD_binding_8"/>
    <property type="match status" value="1"/>
</dbReference>
<dbReference type="EMBL" id="WMBB01000011">
    <property type="protein sequence ID" value="MTE15781.1"/>
    <property type="molecule type" value="Genomic_DNA"/>
</dbReference>
<dbReference type="PRINTS" id="PR00419">
    <property type="entry name" value="ADXRDTASE"/>
</dbReference>
<evidence type="ECO:0000313" key="3">
    <source>
        <dbReference type="Proteomes" id="UP000432464"/>
    </source>
</evidence>
<comment type="caution">
    <text evidence="2">The sequence shown here is derived from an EMBL/GenBank/DDBJ whole genome shotgun (WGS) entry which is preliminary data.</text>
</comment>
<dbReference type="PANTHER" id="PTHR42877:SF4">
    <property type="entry name" value="FAD_NAD(P)-BINDING DOMAIN-CONTAINING PROTEIN-RELATED"/>
    <property type="match status" value="1"/>
</dbReference>
<reference evidence="2 3" key="1">
    <citation type="submission" date="2019-11" db="EMBL/GenBank/DDBJ databases">
        <title>Nocardia sp. nov. CT2-14 isolated from soil.</title>
        <authorList>
            <person name="Kanchanasin P."/>
            <person name="Tanasupawat S."/>
            <person name="Yuki M."/>
            <person name="Kudo T."/>
        </authorList>
    </citation>
    <scope>NUCLEOTIDE SEQUENCE [LARGE SCALE GENOMIC DNA]</scope>
    <source>
        <strain evidence="2 3">CT2-14</strain>
    </source>
</reference>
<dbReference type="InterPro" id="IPR051209">
    <property type="entry name" value="FAD-bind_Monooxygenase_sf"/>
</dbReference>
<proteinExistence type="predicted"/>
<name>A0A6I3L292_9NOCA</name>
<dbReference type="Proteomes" id="UP000432464">
    <property type="component" value="Unassembled WGS sequence"/>
</dbReference>
<feature type="region of interest" description="Disordered" evidence="1">
    <location>
        <begin position="115"/>
        <end position="140"/>
    </location>
</feature>
<dbReference type="Gene3D" id="3.50.50.60">
    <property type="entry name" value="FAD/NAD(P)-binding domain"/>
    <property type="match status" value="1"/>
</dbReference>
<protein>
    <submittedName>
        <fullName evidence="2">NAD(P)-binding protein</fullName>
    </submittedName>
</protein>
<dbReference type="SUPFAM" id="SSF51905">
    <property type="entry name" value="FAD/NAD(P)-binding domain"/>
    <property type="match status" value="1"/>
</dbReference>
<organism evidence="2 3">
    <name type="scientific">Nocardia aurantiaca</name>
    <dbReference type="NCBI Taxonomy" id="2675850"/>
    <lineage>
        <taxon>Bacteria</taxon>
        <taxon>Bacillati</taxon>
        <taxon>Actinomycetota</taxon>
        <taxon>Actinomycetes</taxon>
        <taxon>Mycobacteriales</taxon>
        <taxon>Nocardiaceae</taxon>
        <taxon>Nocardia</taxon>
    </lineage>
</organism>
<evidence type="ECO:0000313" key="2">
    <source>
        <dbReference type="EMBL" id="MTE15781.1"/>
    </source>
</evidence>
<feature type="compositionally biased region" description="Basic and acidic residues" evidence="1">
    <location>
        <begin position="130"/>
        <end position="140"/>
    </location>
</feature>
<sequence>MPAPTLSAPDHSVAVIGAGPGGIAAGVTLKRAGGRDLVVLVRAEKVGGRWRDNGRPELEVDIPSLAYRYSFARNPHWGKLFASGPEVKRYRVAVARQFGSSPNIRFGTTVVGEEWDHDRPARTCPSGWDGDDRSTGRSGS</sequence>
<gene>
    <name evidence="2" type="ORF">GLP40_23790</name>
</gene>
<accession>A0A6I3L292</accession>
<dbReference type="PANTHER" id="PTHR42877">
    <property type="entry name" value="L-ORNITHINE N(5)-MONOOXYGENASE-RELATED"/>
    <property type="match status" value="1"/>
</dbReference>